<name>Q2QRR4_ORYSJ</name>
<proteinExistence type="predicted"/>
<dbReference type="AlphaFoldDB" id="Q2QRR4"/>
<sequence length="52" mass="6074">MADTMMHTAVKKFQVNRFRPFITESVYMISNFKVSTVAKYRPVHSDKIFSTS</sequence>
<dbReference type="EMBL" id="DP000011">
    <property type="protein sequence ID" value="ABA98099.1"/>
    <property type="molecule type" value="Genomic_DNA"/>
</dbReference>
<reference evidence="1" key="1">
    <citation type="journal article" date="2005" name="BMC Biol.">
        <title>The sequence of rice chromosomes 11 and 12, rich in disease resistance genes and recent gene duplications.</title>
        <authorList>
            <consortium name="The rice chromosomes 11 and 12 sequencing consortia"/>
        </authorList>
    </citation>
    <scope>NUCLEOTIDE SEQUENCE [LARGE SCALE GENOMIC DNA]</scope>
</reference>
<accession>Q2QRR4</accession>
<evidence type="ECO:0000313" key="1">
    <source>
        <dbReference type="EMBL" id="ABA98099.1"/>
    </source>
</evidence>
<gene>
    <name evidence="1" type="ordered locus">LOC_Os12g26670</name>
</gene>
<reference evidence="1" key="2">
    <citation type="submission" date="2005-04" db="EMBL/GenBank/DDBJ databases">
        <authorList>
            <person name="Buell C.R."/>
            <person name="Wing R.A."/>
            <person name="McCombie W.A."/>
            <person name="Ouyang S."/>
        </authorList>
    </citation>
    <scope>NUCLEOTIDE SEQUENCE</scope>
</reference>
<protein>
    <submittedName>
        <fullName evidence="1">Uncharacterized protein</fullName>
    </submittedName>
</protein>
<organism evidence="1">
    <name type="scientific">Oryza sativa subsp. japonica</name>
    <name type="common">Rice</name>
    <dbReference type="NCBI Taxonomy" id="39947"/>
    <lineage>
        <taxon>Eukaryota</taxon>
        <taxon>Viridiplantae</taxon>
        <taxon>Streptophyta</taxon>
        <taxon>Embryophyta</taxon>
        <taxon>Tracheophyta</taxon>
        <taxon>Spermatophyta</taxon>
        <taxon>Magnoliopsida</taxon>
        <taxon>Liliopsida</taxon>
        <taxon>Poales</taxon>
        <taxon>Poaceae</taxon>
        <taxon>BOP clade</taxon>
        <taxon>Oryzoideae</taxon>
        <taxon>Oryzeae</taxon>
        <taxon>Oryzinae</taxon>
        <taxon>Oryza</taxon>
        <taxon>Oryza sativa</taxon>
    </lineage>
</organism>
<reference evidence="1" key="3">
    <citation type="submission" date="2006-01" db="EMBL/GenBank/DDBJ databases">
        <authorList>
            <person name="Buell R."/>
        </authorList>
    </citation>
    <scope>NUCLEOTIDE SEQUENCE</scope>
</reference>